<evidence type="ECO:0000256" key="5">
    <source>
        <dbReference type="SAM" id="Phobius"/>
    </source>
</evidence>
<protein>
    <recommendedName>
        <fullName evidence="6">Translocation and assembly module TamB C-terminal domain-containing protein</fullName>
    </recommendedName>
</protein>
<keyword evidence="4 5" id="KW-0472">Membrane</keyword>
<dbReference type="InterPro" id="IPR007452">
    <property type="entry name" value="TamB_C"/>
</dbReference>
<dbReference type="RefSeq" id="WP_026811823.1">
    <property type="nucleotide sequence ID" value="NZ_BMWP01000003.1"/>
</dbReference>
<proteinExistence type="predicted"/>
<accession>A0A918IPN6</accession>
<evidence type="ECO:0000313" key="8">
    <source>
        <dbReference type="Proteomes" id="UP000634668"/>
    </source>
</evidence>
<sequence length="1664" mass="184198">MSSQIENKDLKKKRKPLKIVGWLLLTLVLLVFLLLLFIRSPWGQNIIVNKAITYISEKTTTKVEIQRLFITFSGNAYIEGLYLEDKKGDTLLYSHSLEASVALAPLIKGDKIKVNSIDWDGVVANINRTEKSGTYNFDFLIDAFATDSTPSDTTSSSMPKLEIGPIALKDFKIAYLDEVDGLDAFLELGELHLKMNELDLDLMKFHITRAAISNTQISYTQNKTIGSNPESSEASVMPVIIVDRFTIENTEANYTSISDRVEGKFKIGSFLLALPEANMGKKKITLQQLQLANSQVYYSDLKEEKILPIDTTSIKDPINFEWPGWEIETGLISLENNIITYISKDYNPTNGTYSTSTLELNKLELAIPKALLANDTAEISLTHLSFYEKNGFLLNHLGFNIKADNEGISLTDLNAATQKSNLNGEVKIEYGSIDSFLNHPESSIISMAMPSFNLSLEELYTFQPSLKENIQFQNMSKKEVSGKVFVEGTLEKLQVKNSALQWGNSTTLQLEGVLSNMMQTDSLYVDIPNLNFTTVKPDMAHFLNEEELGISLPDSMQLNATLLGTLTNLEGEVKLDSPDGNILLTGNFTNRDKIIFDADVEVVQLQLQKLLNNEQLSPVSFTLRTSGSGNSLNTMDAKLDSDFTDLKYQGYDFSKIDLNGEVKNGEGAISLKFKDDNLNIQMHAGLVLDSISPQVDMILNVVGADLSSLGVTQNDIKVKFQLQANFKGNAQDFTLRSQLTDALVVFENTPYPVENLIFNAAINEKGTSADIHSKLVQGDFLSNTDISSLNQALIRHFKNYFLESTAIEQSETPVTLKMKLTMKQAPLLEDVFLGGLKKIDSVNLQIDFNEAEQNLTANFRAPFIDYAGSTLDSLRLDLKGTAQNLDFEFGWKAINSGPIAIPRTSINGTLENKELQLNFDAYDGKEMLTHVGSKLTARQDTLNIHIQPSGLIISKQSWEIPETNNLAIAEKFIELKDFSFQRNQQKMTVSSNRHSESEQDLSLNFNNFRLGTFTSFLNPDESLLTGILNGDLTFKDPYGDTGMVAKMEIENLTAMQIALGNLSLNANSKSSNTYDFDLSLSGGDVDLAINGDYLAAQSGAQLNLNLLINEIKMKAIQALVSESISDPTGTLAGEFKVNGTLAEPQYQGTLQFNETGFLVNTLNTKFTLADEEIKIDNKGVYFNNFDIADANNNLFNLDGSIFTEQLDNPSFDLKIKAKEFQALNATKEDNDLFYGMMKLDADMEVKGNLAVPKISGTLKIIEGSNLTFVVPESQLEVMEREGVVLFVNKANPDAIITKSNKNSAPSAVLKGFDLNAVLRVDDNSTFTIVIDERSGDNFQVTGEGEFNFGITPTGLTSLAGRYEVSNGHYEASLYNLVKRRFDISPGSTLIWSGDPFNAQVKLRAIYKLETSAAPIMATQTSAASAGIANKYRQKLPFLVYLNVDGVLLKPEISFNLDIPEEEQGALGGEVYGRVQQLNEREEELNKQVFSLLVLNRFFPGSTSDGSSGGAASIARDNVNKVLSGQLNQFSDKLIGSTGVELDFGLDSFTDYQGDTPQERTQLDVSASKRLFNNRLIVQVGSEVDIEGSEQGAESTPVIGNVSIEYLLTENGRFRIKGFRRNEFESVIDGQLIVTGIGLIFNREFNQFKELFAKAVKEEVEKEKK</sequence>
<comment type="subcellular location">
    <subcellularLocation>
        <location evidence="1">Membrane</location>
        <topology evidence="1">Single-pass membrane protein</topology>
    </subcellularLocation>
</comment>
<evidence type="ECO:0000256" key="2">
    <source>
        <dbReference type="ARBA" id="ARBA00022692"/>
    </source>
</evidence>
<keyword evidence="8" id="KW-1185">Reference proteome</keyword>
<reference evidence="7" key="2">
    <citation type="submission" date="2020-09" db="EMBL/GenBank/DDBJ databases">
        <authorList>
            <person name="Sun Q."/>
            <person name="Kim S."/>
        </authorList>
    </citation>
    <scope>NUCLEOTIDE SEQUENCE</scope>
    <source>
        <strain evidence="7">KCTC 12113</strain>
    </source>
</reference>
<feature type="domain" description="Translocation and assembly module TamB C-terminal" evidence="6">
    <location>
        <begin position="1185"/>
        <end position="1644"/>
    </location>
</feature>
<evidence type="ECO:0000256" key="4">
    <source>
        <dbReference type="ARBA" id="ARBA00023136"/>
    </source>
</evidence>
<evidence type="ECO:0000313" key="7">
    <source>
        <dbReference type="EMBL" id="GGW24533.1"/>
    </source>
</evidence>
<organism evidence="7 8">
    <name type="scientific">Arenibacter certesii</name>
    <dbReference type="NCBI Taxonomy" id="228955"/>
    <lineage>
        <taxon>Bacteria</taxon>
        <taxon>Pseudomonadati</taxon>
        <taxon>Bacteroidota</taxon>
        <taxon>Flavobacteriia</taxon>
        <taxon>Flavobacteriales</taxon>
        <taxon>Flavobacteriaceae</taxon>
        <taxon>Arenibacter</taxon>
    </lineage>
</organism>
<gene>
    <name evidence="7" type="ORF">GCM10007383_06330</name>
</gene>
<keyword evidence="3 5" id="KW-1133">Transmembrane helix</keyword>
<dbReference type="Pfam" id="PF04357">
    <property type="entry name" value="TamB"/>
    <property type="match status" value="1"/>
</dbReference>
<name>A0A918IPN6_9FLAO</name>
<dbReference type="Proteomes" id="UP000634668">
    <property type="component" value="Unassembled WGS sequence"/>
</dbReference>
<reference evidence="7" key="1">
    <citation type="journal article" date="2014" name="Int. J. Syst. Evol. Microbiol.">
        <title>Complete genome sequence of Corynebacterium casei LMG S-19264T (=DSM 44701T), isolated from a smear-ripened cheese.</title>
        <authorList>
            <consortium name="US DOE Joint Genome Institute (JGI-PGF)"/>
            <person name="Walter F."/>
            <person name="Albersmeier A."/>
            <person name="Kalinowski J."/>
            <person name="Ruckert C."/>
        </authorList>
    </citation>
    <scope>NUCLEOTIDE SEQUENCE</scope>
    <source>
        <strain evidence="7">KCTC 12113</strain>
    </source>
</reference>
<keyword evidence="2 5" id="KW-0812">Transmembrane</keyword>
<comment type="caution">
    <text evidence="7">The sequence shown here is derived from an EMBL/GenBank/DDBJ whole genome shotgun (WGS) entry which is preliminary data.</text>
</comment>
<dbReference type="GO" id="GO:0009306">
    <property type="term" value="P:protein secretion"/>
    <property type="evidence" value="ECO:0007669"/>
    <property type="project" value="InterPro"/>
</dbReference>
<feature type="transmembrane region" description="Helical" evidence="5">
    <location>
        <begin position="20"/>
        <end position="38"/>
    </location>
</feature>
<evidence type="ECO:0000256" key="3">
    <source>
        <dbReference type="ARBA" id="ARBA00022989"/>
    </source>
</evidence>
<evidence type="ECO:0000256" key="1">
    <source>
        <dbReference type="ARBA" id="ARBA00004167"/>
    </source>
</evidence>
<evidence type="ECO:0000259" key="6">
    <source>
        <dbReference type="Pfam" id="PF04357"/>
    </source>
</evidence>
<dbReference type="GO" id="GO:0005886">
    <property type="term" value="C:plasma membrane"/>
    <property type="evidence" value="ECO:0007669"/>
    <property type="project" value="InterPro"/>
</dbReference>
<dbReference type="EMBL" id="BMWP01000003">
    <property type="protein sequence ID" value="GGW24533.1"/>
    <property type="molecule type" value="Genomic_DNA"/>
</dbReference>